<dbReference type="InterPro" id="IPR036396">
    <property type="entry name" value="Cyt_P450_sf"/>
</dbReference>
<dbReference type="GO" id="GO:0004497">
    <property type="term" value="F:monooxygenase activity"/>
    <property type="evidence" value="ECO:0007669"/>
    <property type="project" value="InterPro"/>
</dbReference>
<dbReference type="Proteomes" id="UP000581135">
    <property type="component" value="Unassembled WGS sequence"/>
</dbReference>
<keyword evidence="2" id="KW-0349">Heme</keyword>
<dbReference type="InterPro" id="IPR050121">
    <property type="entry name" value="Cytochrome_P450_monoxygenase"/>
</dbReference>
<dbReference type="GO" id="GO:0016705">
    <property type="term" value="F:oxidoreductase activity, acting on paired donors, with incorporation or reduction of molecular oxygen"/>
    <property type="evidence" value="ECO:0007669"/>
    <property type="project" value="InterPro"/>
</dbReference>
<dbReference type="InterPro" id="IPR002401">
    <property type="entry name" value="Cyt_P450_E_grp-I"/>
</dbReference>
<keyword evidence="2" id="KW-0479">Metal-binding</keyword>
<evidence type="ECO:0000313" key="3">
    <source>
        <dbReference type="EMBL" id="MBB3063843.1"/>
    </source>
</evidence>
<dbReference type="InterPro" id="IPR001128">
    <property type="entry name" value="Cyt_P450"/>
</dbReference>
<dbReference type="AlphaFoldDB" id="A0A839SSF9"/>
<keyword evidence="2" id="KW-0408">Iron</keyword>
<dbReference type="SUPFAM" id="SSF48264">
    <property type="entry name" value="Cytochrome P450"/>
    <property type="match status" value="1"/>
</dbReference>
<dbReference type="GO" id="GO:0020037">
    <property type="term" value="F:heme binding"/>
    <property type="evidence" value="ECO:0007669"/>
    <property type="project" value="InterPro"/>
</dbReference>
<gene>
    <name evidence="3" type="ORF">FHR98_000108</name>
</gene>
<protein>
    <submittedName>
        <fullName evidence="3">Cytochrome P450</fullName>
    </submittedName>
</protein>
<dbReference type="CDD" id="cd00302">
    <property type="entry name" value="cytochrome_P450"/>
    <property type="match status" value="1"/>
</dbReference>
<organism evidence="3 4">
    <name type="scientific">Limibacillus halophilus</name>
    <dbReference type="NCBI Taxonomy" id="1579333"/>
    <lineage>
        <taxon>Bacteria</taxon>
        <taxon>Pseudomonadati</taxon>
        <taxon>Pseudomonadota</taxon>
        <taxon>Alphaproteobacteria</taxon>
        <taxon>Rhodospirillales</taxon>
        <taxon>Rhodovibrionaceae</taxon>
        <taxon>Limibacillus</taxon>
    </lineage>
</organism>
<comment type="similarity">
    <text evidence="1">Belongs to the cytochrome P450 family.</text>
</comment>
<dbReference type="PRINTS" id="PR00385">
    <property type="entry name" value="P450"/>
</dbReference>
<dbReference type="PANTHER" id="PTHR24305:SF166">
    <property type="entry name" value="CYTOCHROME P450 12A4, MITOCHONDRIAL-RELATED"/>
    <property type="match status" value="1"/>
</dbReference>
<reference evidence="3 4" key="1">
    <citation type="submission" date="2020-08" db="EMBL/GenBank/DDBJ databases">
        <title>Genomic Encyclopedia of Type Strains, Phase III (KMG-III): the genomes of soil and plant-associated and newly described type strains.</title>
        <authorList>
            <person name="Whitman W."/>
        </authorList>
    </citation>
    <scope>NUCLEOTIDE SEQUENCE [LARGE SCALE GENOMIC DNA]</scope>
    <source>
        <strain evidence="3 4">CECT 8803</strain>
    </source>
</reference>
<feature type="binding site" description="axial binding residue" evidence="2">
    <location>
        <position position="359"/>
    </location>
    <ligand>
        <name>heme</name>
        <dbReference type="ChEBI" id="CHEBI:30413"/>
    </ligand>
    <ligandPart>
        <name>Fe</name>
        <dbReference type="ChEBI" id="CHEBI:18248"/>
    </ligandPart>
</feature>
<sequence length="410" mass="46775">MQSIRQQKTDKSEEALAFLNGLTSEIFDLADKQSGAQDLCDLRSLITLDDAELIHEAAMNSDAFIKEYNLLKLLGRNRFNTNGREWEIRRGLTQKFFSQAGRSSNRARVHRTYARRLEEIVDPDRPWSLFDALQTGAIDIFFKSLNVEMDMAGSRRLMSSFRSLSRYLQYFSWRPDRLENPAALEAAARQLDNNVRMIAEAAPGVTLLMSAFEEQVGDSIANFVGRHEFFMAFLAGIETTVSSLSWVAHELARRPALQEELANGLGSEKGDDRALAFAHETMRMRPPLPFVTRATSRQVDLGGMAIDPGHTIVFSIAGLHRKERYWTDPLRFWPDRPEFTEKTVNRKAFIPFFAGPRKCGGARLAMLEVEEATKVMLEQLRLEMPDRDPPFDYALTLRPTGWDDITMTRR</sequence>
<proteinExistence type="inferred from homology"/>
<dbReference type="EMBL" id="JACHXA010000001">
    <property type="protein sequence ID" value="MBB3063843.1"/>
    <property type="molecule type" value="Genomic_DNA"/>
</dbReference>
<dbReference type="RefSeq" id="WP_183414658.1">
    <property type="nucleotide sequence ID" value="NZ_JACHXA010000001.1"/>
</dbReference>
<comment type="cofactor">
    <cofactor evidence="2">
        <name>heme</name>
        <dbReference type="ChEBI" id="CHEBI:30413"/>
    </cofactor>
</comment>
<comment type="caution">
    <text evidence="3">The sequence shown here is derived from an EMBL/GenBank/DDBJ whole genome shotgun (WGS) entry which is preliminary data.</text>
</comment>
<dbReference type="PANTHER" id="PTHR24305">
    <property type="entry name" value="CYTOCHROME P450"/>
    <property type="match status" value="1"/>
</dbReference>
<dbReference type="PRINTS" id="PR00463">
    <property type="entry name" value="EP450I"/>
</dbReference>
<dbReference type="Pfam" id="PF00067">
    <property type="entry name" value="p450"/>
    <property type="match status" value="1"/>
</dbReference>
<keyword evidence="4" id="KW-1185">Reference proteome</keyword>
<dbReference type="Gene3D" id="1.10.630.10">
    <property type="entry name" value="Cytochrome P450"/>
    <property type="match status" value="1"/>
</dbReference>
<name>A0A839SSF9_9PROT</name>
<evidence type="ECO:0000256" key="1">
    <source>
        <dbReference type="ARBA" id="ARBA00010617"/>
    </source>
</evidence>
<accession>A0A839SSF9</accession>
<dbReference type="GO" id="GO:0005506">
    <property type="term" value="F:iron ion binding"/>
    <property type="evidence" value="ECO:0007669"/>
    <property type="project" value="InterPro"/>
</dbReference>
<evidence type="ECO:0000256" key="2">
    <source>
        <dbReference type="PIRSR" id="PIRSR602401-1"/>
    </source>
</evidence>
<evidence type="ECO:0000313" key="4">
    <source>
        <dbReference type="Proteomes" id="UP000581135"/>
    </source>
</evidence>